<name>A0AA94WN38_9BACI</name>
<feature type="signal peptide" evidence="1">
    <location>
        <begin position="1"/>
        <end position="24"/>
    </location>
</feature>
<comment type="caution">
    <text evidence="2">The sequence shown here is derived from an EMBL/GenBank/DDBJ whole genome shotgun (WGS) entry which is preliminary data.</text>
</comment>
<dbReference type="PROSITE" id="PS51257">
    <property type="entry name" value="PROKAR_LIPOPROTEIN"/>
    <property type="match status" value="1"/>
</dbReference>
<keyword evidence="1" id="KW-0732">Signal</keyword>
<sequence length="136" mass="16140">MLNRFYFCILIFSIIFLSGCSSNTQEETVVKPILNEFEEEGFTLKEREIYSDLFTLSGSYEKQYEVEGGSIYIIYGYSDKEKIMEELRKVFAETEFQYPPKSLYTDKFCIIYIKKSENEMFDQKIDTLFEHNLKGI</sequence>
<evidence type="ECO:0000256" key="1">
    <source>
        <dbReference type="SAM" id="SignalP"/>
    </source>
</evidence>
<dbReference type="EMBL" id="VTEU01000003">
    <property type="protein sequence ID" value="TYS58974.1"/>
    <property type="molecule type" value="Genomic_DNA"/>
</dbReference>
<organism evidence="2 3">
    <name type="scientific">Sutcliffiella horikoshii</name>
    <dbReference type="NCBI Taxonomy" id="79883"/>
    <lineage>
        <taxon>Bacteria</taxon>
        <taxon>Bacillati</taxon>
        <taxon>Bacillota</taxon>
        <taxon>Bacilli</taxon>
        <taxon>Bacillales</taxon>
        <taxon>Bacillaceae</taxon>
        <taxon>Sutcliffiella</taxon>
    </lineage>
</organism>
<gene>
    <name evidence="2" type="ORF">FZC74_09505</name>
</gene>
<dbReference type="AlphaFoldDB" id="A0AA94WN38"/>
<proteinExistence type="predicted"/>
<evidence type="ECO:0000313" key="3">
    <source>
        <dbReference type="Proteomes" id="UP000323393"/>
    </source>
</evidence>
<protein>
    <submittedName>
        <fullName evidence="2">Uncharacterized protein</fullName>
    </submittedName>
</protein>
<dbReference type="RefSeq" id="WP_148965707.1">
    <property type="nucleotide sequence ID" value="NZ_VTEU01000003.1"/>
</dbReference>
<evidence type="ECO:0000313" key="2">
    <source>
        <dbReference type="EMBL" id="TYS58974.1"/>
    </source>
</evidence>
<dbReference type="Proteomes" id="UP000323393">
    <property type="component" value="Unassembled WGS sequence"/>
</dbReference>
<feature type="chain" id="PRO_5041709155" evidence="1">
    <location>
        <begin position="25"/>
        <end position="136"/>
    </location>
</feature>
<reference evidence="2 3" key="1">
    <citation type="submission" date="2019-08" db="EMBL/GenBank/DDBJ databases">
        <title>Bacillus genomes from the desert of Cuatro Cienegas, Coahuila.</title>
        <authorList>
            <person name="Olmedo-Alvarez G."/>
        </authorList>
    </citation>
    <scope>NUCLEOTIDE SEQUENCE [LARGE SCALE GENOMIC DNA]</scope>
    <source>
        <strain evidence="2 3">CH88_3T</strain>
    </source>
</reference>
<accession>A0AA94WN38</accession>